<dbReference type="Proteomes" id="UP001634394">
    <property type="component" value="Unassembled WGS sequence"/>
</dbReference>
<keyword evidence="2" id="KW-1185">Reference proteome</keyword>
<reference evidence="1 2" key="1">
    <citation type="submission" date="2024-11" db="EMBL/GenBank/DDBJ databases">
        <title>Chromosome-level genome assembly of the freshwater bivalve Anodonta woodiana.</title>
        <authorList>
            <person name="Chen X."/>
        </authorList>
    </citation>
    <scope>NUCLEOTIDE SEQUENCE [LARGE SCALE GENOMIC DNA]</scope>
    <source>
        <strain evidence="1">MN2024</strain>
        <tissue evidence="1">Gills</tissue>
    </source>
</reference>
<sequence length="111" mass="13246">MLLAVCFVIEIGYENFVLDICNYKLKFLIELSFIMDTRYECPGDRKDTPDRLRRNIPKSHPYTLLVFLEGSYTVIHEKFNRGYVAFSLNHALREHDHVKLYLAYLDPMRDR</sequence>
<dbReference type="AlphaFoldDB" id="A0ABD3VS83"/>
<comment type="caution">
    <text evidence="1">The sequence shown here is derived from an EMBL/GenBank/DDBJ whole genome shotgun (WGS) entry which is preliminary data.</text>
</comment>
<proteinExistence type="predicted"/>
<accession>A0ABD3VS83</accession>
<dbReference type="EMBL" id="JBJQND010000010">
    <property type="protein sequence ID" value="KAL3863377.1"/>
    <property type="molecule type" value="Genomic_DNA"/>
</dbReference>
<gene>
    <name evidence="1" type="ORF">ACJMK2_005134</name>
</gene>
<organism evidence="1 2">
    <name type="scientific">Sinanodonta woodiana</name>
    <name type="common">Chinese pond mussel</name>
    <name type="synonym">Anodonta woodiana</name>
    <dbReference type="NCBI Taxonomy" id="1069815"/>
    <lineage>
        <taxon>Eukaryota</taxon>
        <taxon>Metazoa</taxon>
        <taxon>Spiralia</taxon>
        <taxon>Lophotrochozoa</taxon>
        <taxon>Mollusca</taxon>
        <taxon>Bivalvia</taxon>
        <taxon>Autobranchia</taxon>
        <taxon>Heteroconchia</taxon>
        <taxon>Palaeoheterodonta</taxon>
        <taxon>Unionida</taxon>
        <taxon>Unionoidea</taxon>
        <taxon>Unionidae</taxon>
        <taxon>Unioninae</taxon>
        <taxon>Sinanodonta</taxon>
    </lineage>
</organism>
<evidence type="ECO:0000313" key="2">
    <source>
        <dbReference type="Proteomes" id="UP001634394"/>
    </source>
</evidence>
<evidence type="ECO:0000313" key="1">
    <source>
        <dbReference type="EMBL" id="KAL3863377.1"/>
    </source>
</evidence>
<protein>
    <submittedName>
        <fullName evidence="1">Uncharacterized protein</fullName>
    </submittedName>
</protein>
<name>A0ABD3VS83_SINWO</name>